<protein>
    <submittedName>
        <fullName evidence="2">DUF839 domain-containing protein</fullName>
    </submittedName>
</protein>
<feature type="region of interest" description="Disordered" evidence="1">
    <location>
        <begin position="527"/>
        <end position="554"/>
    </location>
</feature>
<evidence type="ECO:0000313" key="3">
    <source>
        <dbReference type="Proteomes" id="UP000601768"/>
    </source>
</evidence>
<gene>
    <name evidence="2" type="ORF">H8B19_12730</name>
</gene>
<sequence length="554" mass="59671">MISSTAQIKFEEVAAPLSNYDKRQIMVGQAKVVDGEQEKALDVGYHILARSGDRFGDVVFGQLVDKDGQPMYGEDGARKVSDANEHTSLLPIDDKLFSVSQMESRPGAMFLMELNQDQTTGELSVKNMSQIDQSGVDGGWVHCAASVTPWTTHLASEEYEPDASNPASASSMNEYMGLVGDTNPYFYGWNIEIEVSEDATTDLNKHYAMGRLAFELSYVMPDSKTVYMSDDGTNVGFFMFVADTAGDLSAGTLYSAKWNQTSAENGGAADLTWVNLGHATDSEISDYVHGSSTQAALGFADIFDVDTENCTTISANGKTECLELRSGMEKAASRMETRRYAALTGATTEFRKEEGITFAPDRNKVYVAMSEVAKGMTDGAGDIQLTENKCGTVYELNVATDAVNDTAGNAINSSSVVKDMTALVAGRPVSGEDPQVAGFEGNNSCHINGIANPDNVTYMAGHNQLIIGEDTGSGHQNDAIWTYDLDAGSLTRIQTTPYGSETTSPYWYPNINGWAYLMSVVQHPYGESDGDKDTGTGEGRAYTGYVGPFPAKAE</sequence>
<dbReference type="Pfam" id="PF05787">
    <property type="entry name" value="PhoX"/>
    <property type="match status" value="1"/>
</dbReference>
<dbReference type="PANTHER" id="PTHR35399">
    <property type="entry name" value="SLR8030 PROTEIN"/>
    <property type="match status" value="1"/>
</dbReference>
<dbReference type="SUPFAM" id="SSF69322">
    <property type="entry name" value="Tricorn protease domain 2"/>
    <property type="match status" value="1"/>
</dbReference>
<dbReference type="PANTHER" id="PTHR35399:SF2">
    <property type="entry name" value="DUF839 DOMAIN-CONTAINING PROTEIN"/>
    <property type="match status" value="1"/>
</dbReference>
<keyword evidence="3" id="KW-1185">Reference proteome</keyword>
<dbReference type="AlphaFoldDB" id="A0A8J6M375"/>
<proteinExistence type="predicted"/>
<accession>A0A8J6M375</accession>
<dbReference type="Proteomes" id="UP000601768">
    <property type="component" value="Unassembled WGS sequence"/>
</dbReference>
<evidence type="ECO:0000313" key="2">
    <source>
        <dbReference type="EMBL" id="MBC3766747.1"/>
    </source>
</evidence>
<name>A0A8J6M375_9ALTE</name>
<reference evidence="2" key="1">
    <citation type="journal article" date="2018" name="Int. J. Syst. Evol. Microbiol.">
        <title>Neptunicella marina gen. nov., sp. nov., isolated from surface seawater.</title>
        <authorList>
            <person name="Liu X."/>
            <person name="Lai Q."/>
            <person name="Du Y."/>
            <person name="Zhang X."/>
            <person name="Liu Z."/>
            <person name="Sun F."/>
            <person name="Shao Z."/>
        </authorList>
    </citation>
    <scope>NUCLEOTIDE SEQUENCE</scope>
    <source>
        <strain evidence="2">S27-2</strain>
    </source>
</reference>
<reference evidence="2" key="2">
    <citation type="submission" date="2020-08" db="EMBL/GenBank/DDBJ databases">
        <authorList>
            <person name="Lai Q."/>
        </authorList>
    </citation>
    <scope>NUCLEOTIDE SEQUENCE</scope>
    <source>
        <strain evidence="2">S27-2</strain>
    </source>
</reference>
<dbReference type="InterPro" id="IPR008557">
    <property type="entry name" value="PhoX"/>
</dbReference>
<organism evidence="2 3">
    <name type="scientific">Neptunicella marina</name>
    <dbReference type="NCBI Taxonomy" id="2125989"/>
    <lineage>
        <taxon>Bacteria</taxon>
        <taxon>Pseudomonadati</taxon>
        <taxon>Pseudomonadota</taxon>
        <taxon>Gammaproteobacteria</taxon>
        <taxon>Alteromonadales</taxon>
        <taxon>Alteromonadaceae</taxon>
        <taxon>Neptunicella</taxon>
    </lineage>
</organism>
<evidence type="ECO:0000256" key="1">
    <source>
        <dbReference type="SAM" id="MobiDB-lite"/>
    </source>
</evidence>
<dbReference type="EMBL" id="JACNEP010000010">
    <property type="protein sequence ID" value="MBC3766747.1"/>
    <property type="molecule type" value="Genomic_DNA"/>
</dbReference>
<comment type="caution">
    <text evidence="2">The sequence shown here is derived from an EMBL/GenBank/DDBJ whole genome shotgun (WGS) entry which is preliminary data.</text>
</comment>